<proteinExistence type="predicted"/>
<dbReference type="PANTHER" id="PTHR42104:SF1">
    <property type="entry name" value="EXTRACELLULAR GUANYL-SPECIFIC RIBONUCLEASE RNTA (AFU_ORTHOLOGUE AFUA_4G03230)"/>
    <property type="match status" value="1"/>
</dbReference>
<sequence>MVALKPFVALALSAIALAFPTPTTEVSDLAKRTISGSAAGKCGRNAFTSTQVERAASAAASRVAQGPPGQIGKNKYPHRFNNREGFVFLPNCKAPLFEFPIFQNKVYTGESPGPDRVIIGSIRGSDAAYCGLITHTGAQGNNFVQCESG</sequence>
<dbReference type="EMBL" id="JACYCD010000582">
    <property type="protein sequence ID" value="KAF8690935.1"/>
    <property type="molecule type" value="Genomic_DNA"/>
</dbReference>
<dbReference type="OrthoDB" id="5425539at2759"/>
<evidence type="ECO:0000313" key="8">
    <source>
        <dbReference type="EMBL" id="KAF8690935.1"/>
    </source>
</evidence>
<gene>
    <name evidence="8" type="ORF">RHS03_08892</name>
    <name evidence="7" type="ORF">RHS04_08306</name>
</gene>
<evidence type="ECO:0000256" key="3">
    <source>
        <dbReference type="ARBA" id="ARBA00022801"/>
    </source>
</evidence>
<keyword evidence="4" id="KW-1015">Disulfide bond</keyword>
<dbReference type="InterPro" id="IPR016191">
    <property type="entry name" value="Ribonuclease/ribotoxin"/>
</dbReference>
<dbReference type="GO" id="GO:0003723">
    <property type="term" value="F:RNA binding"/>
    <property type="evidence" value="ECO:0007669"/>
    <property type="project" value="InterPro"/>
</dbReference>
<feature type="signal peptide" evidence="6">
    <location>
        <begin position="1"/>
        <end position="18"/>
    </location>
</feature>
<keyword evidence="3" id="KW-0378">Hydrolase</keyword>
<dbReference type="PANTHER" id="PTHR42104">
    <property type="entry name" value="EXTRACELLULAR GUANYL-SPECIFIC RIBONUCLEASE RNTA (AFU_ORTHOLOGUE AFUA_4G03230)"/>
    <property type="match status" value="1"/>
</dbReference>
<dbReference type="GO" id="GO:0016787">
    <property type="term" value="F:hydrolase activity"/>
    <property type="evidence" value="ECO:0007669"/>
    <property type="project" value="UniProtKB-KW"/>
</dbReference>
<feature type="chain" id="PRO_5036267018" evidence="6">
    <location>
        <begin position="19"/>
        <end position="149"/>
    </location>
</feature>
<dbReference type="InterPro" id="IPR000026">
    <property type="entry name" value="N1-like"/>
</dbReference>
<dbReference type="Proteomes" id="UP000650582">
    <property type="component" value="Unassembled WGS sequence"/>
</dbReference>
<accession>A0A8H7LGN5</accession>
<dbReference type="Pfam" id="PF00545">
    <property type="entry name" value="Ribonuclease"/>
    <property type="match status" value="1"/>
</dbReference>
<evidence type="ECO:0000256" key="2">
    <source>
        <dbReference type="ARBA" id="ARBA00022759"/>
    </source>
</evidence>
<dbReference type="AlphaFoldDB" id="A0A8H7LGN5"/>
<organism evidence="7 9">
    <name type="scientific">Rhizoctonia solani</name>
    <dbReference type="NCBI Taxonomy" id="456999"/>
    <lineage>
        <taxon>Eukaryota</taxon>
        <taxon>Fungi</taxon>
        <taxon>Dikarya</taxon>
        <taxon>Basidiomycota</taxon>
        <taxon>Agaricomycotina</taxon>
        <taxon>Agaricomycetes</taxon>
        <taxon>Cantharellales</taxon>
        <taxon>Ceratobasidiaceae</taxon>
        <taxon>Rhizoctonia</taxon>
    </lineage>
</organism>
<keyword evidence="5" id="KW-0456">Lyase</keyword>
<evidence type="ECO:0000313" key="9">
    <source>
        <dbReference type="Proteomes" id="UP000650582"/>
    </source>
</evidence>
<evidence type="ECO:0000256" key="4">
    <source>
        <dbReference type="ARBA" id="ARBA00023157"/>
    </source>
</evidence>
<dbReference type="EMBL" id="JACYCC010000218">
    <property type="protein sequence ID" value="KAF8671421.1"/>
    <property type="molecule type" value="Genomic_DNA"/>
</dbReference>
<dbReference type="Proteomes" id="UP000602905">
    <property type="component" value="Unassembled WGS sequence"/>
</dbReference>
<dbReference type="GO" id="GO:0004521">
    <property type="term" value="F:RNA endonuclease activity"/>
    <property type="evidence" value="ECO:0007669"/>
    <property type="project" value="InterPro"/>
</dbReference>
<evidence type="ECO:0000256" key="5">
    <source>
        <dbReference type="ARBA" id="ARBA00023239"/>
    </source>
</evidence>
<keyword evidence="2" id="KW-0255">Endonuclease</keyword>
<dbReference type="SUPFAM" id="SSF53933">
    <property type="entry name" value="Microbial ribonucleases"/>
    <property type="match status" value="1"/>
</dbReference>
<comment type="caution">
    <text evidence="7">The sequence shown here is derived from an EMBL/GenBank/DDBJ whole genome shotgun (WGS) entry which is preliminary data.</text>
</comment>
<protein>
    <submittedName>
        <fullName evidence="7">Ribonuclease T1</fullName>
    </submittedName>
</protein>
<keyword evidence="6" id="KW-0732">Signal</keyword>
<evidence type="ECO:0000313" key="7">
    <source>
        <dbReference type="EMBL" id="KAF8671421.1"/>
    </source>
</evidence>
<dbReference type="GO" id="GO:0016829">
    <property type="term" value="F:lyase activity"/>
    <property type="evidence" value="ECO:0007669"/>
    <property type="project" value="UniProtKB-KW"/>
</dbReference>
<evidence type="ECO:0000256" key="6">
    <source>
        <dbReference type="SAM" id="SignalP"/>
    </source>
</evidence>
<name>A0A8H7LGN5_9AGAM</name>
<evidence type="ECO:0000256" key="1">
    <source>
        <dbReference type="ARBA" id="ARBA00022722"/>
    </source>
</evidence>
<keyword evidence="1" id="KW-0540">Nuclease</keyword>
<dbReference type="Gene3D" id="3.10.450.30">
    <property type="entry name" value="Microbial ribonucleases"/>
    <property type="match status" value="1"/>
</dbReference>
<reference evidence="7" key="1">
    <citation type="submission" date="2020-09" db="EMBL/GenBank/DDBJ databases">
        <title>Comparative genome analyses of four rice-infecting Rhizoctonia solani isolates reveal extensive enrichment of homogalacturonan modification genes.</title>
        <authorList>
            <person name="Lee D.-Y."/>
            <person name="Jeon J."/>
            <person name="Kim K.-T."/>
            <person name="Cheong K."/>
            <person name="Song H."/>
            <person name="Choi G."/>
            <person name="Ko J."/>
            <person name="Opiyo S.O."/>
            <person name="Zuo S."/>
            <person name="Madhav S."/>
            <person name="Lee Y.-H."/>
            <person name="Wang G.-L."/>
        </authorList>
    </citation>
    <scope>NUCLEOTIDE SEQUENCE</scope>
    <source>
        <strain evidence="8">AG1-IA WGL</strain>
        <strain evidence="7">AG1-IA YN-7</strain>
    </source>
</reference>